<accession>A0A5Q0BJ07</accession>
<organism evidence="1 2">
    <name type="scientific">Candidatus Methylospira mobilis</name>
    <dbReference type="NCBI Taxonomy" id="1808979"/>
    <lineage>
        <taxon>Bacteria</taxon>
        <taxon>Pseudomonadati</taxon>
        <taxon>Pseudomonadota</taxon>
        <taxon>Gammaproteobacteria</taxon>
        <taxon>Methylococcales</taxon>
        <taxon>Methylococcaceae</taxon>
        <taxon>Candidatus Methylospira</taxon>
    </lineage>
</organism>
<name>A0A5Q0BJ07_9GAMM</name>
<gene>
    <name evidence="1" type="ORF">F6R98_15125</name>
</gene>
<protein>
    <submittedName>
        <fullName evidence="1">DUF3400 domain-containing protein</fullName>
    </submittedName>
</protein>
<dbReference type="AlphaFoldDB" id="A0A5Q0BJ07"/>
<dbReference type="InParanoid" id="A0A5Q0BJ07"/>
<dbReference type="Pfam" id="PF11880">
    <property type="entry name" value="DUF3400"/>
    <property type="match status" value="1"/>
</dbReference>
<dbReference type="Proteomes" id="UP000325755">
    <property type="component" value="Chromosome"/>
</dbReference>
<evidence type="ECO:0000313" key="1">
    <source>
        <dbReference type="EMBL" id="QFY43793.1"/>
    </source>
</evidence>
<keyword evidence="2" id="KW-1185">Reference proteome</keyword>
<proteinExistence type="predicted"/>
<sequence>MRLRTPVFAGGTGDAGDAVRSGRVDGAAARLSVLRVSAARDLGEDWMERYIAGASNGGIERILV</sequence>
<reference evidence="1 2" key="1">
    <citation type="submission" date="2019-09" db="EMBL/GenBank/DDBJ databases">
        <title>Ecophysiology of the spiral-shaped methanotroph Methylospira mobilis as revealed by the complete genome sequence.</title>
        <authorList>
            <person name="Oshkin I.Y."/>
            <person name="Dedysh S.N."/>
            <person name="Miroshnikov K."/>
            <person name="Danilova O.V."/>
            <person name="Hakobyan A."/>
            <person name="Liesack W."/>
        </authorList>
    </citation>
    <scope>NUCLEOTIDE SEQUENCE [LARGE SCALE GENOMIC DNA]</scope>
    <source>
        <strain evidence="1 2">Shm1</strain>
    </source>
</reference>
<dbReference type="KEGG" id="mmob:F6R98_15125"/>
<evidence type="ECO:0000313" key="2">
    <source>
        <dbReference type="Proteomes" id="UP000325755"/>
    </source>
</evidence>
<dbReference type="EMBL" id="CP044205">
    <property type="protein sequence ID" value="QFY43793.1"/>
    <property type="molecule type" value="Genomic_DNA"/>
</dbReference>
<dbReference type="InterPro" id="IPR021817">
    <property type="entry name" value="DUF3400"/>
</dbReference>